<dbReference type="Pfam" id="PF06140">
    <property type="entry name" value="Ifi-6-16"/>
    <property type="match status" value="1"/>
</dbReference>
<sequence length="120" mass="11221">MAAGVVVTGAGLLAAAAPVVVTAPLMGVAGTAGFGPAGIAASSLASGIHAGIGSVGAGSIFATVQSAAMGGYGAAVLTSATQAGGFVAAGTGGLMTFMGRKPKCEQSKEQPAGEQPEEEK</sequence>
<reference evidence="7 8" key="1">
    <citation type="submission" date="2016-07" db="EMBL/GenBank/DDBJ databases">
        <title>Multiple horizontal gene transfer events from other fungi enriched the ability of initially mycotrophic Trichoderma (Ascomycota) to feed on dead plant biomass.</title>
        <authorList>
            <consortium name="DOE Joint Genome Institute"/>
            <person name="Aerts A."/>
            <person name="Atanasova L."/>
            <person name="Chenthamara K."/>
            <person name="Zhang J."/>
            <person name="Grujic M."/>
            <person name="Henrissat B."/>
            <person name="Kuo A."/>
            <person name="Salamov A."/>
            <person name="Lipzen A."/>
            <person name="Labutti K."/>
            <person name="Barry K."/>
            <person name="Miao Y."/>
            <person name="Rahimi M.J."/>
            <person name="Shen Q."/>
            <person name="Grigoriev I.V."/>
            <person name="Kubicek C.P."/>
            <person name="Druzhinina I.S."/>
        </authorList>
    </citation>
    <scope>NUCLEOTIDE SEQUENCE [LARGE SCALE GENOMIC DNA]</scope>
    <source>
        <strain evidence="7 8">ATCC 18648</strain>
    </source>
</reference>
<dbReference type="OrthoDB" id="5245373at2759"/>
<dbReference type="InterPro" id="IPR038213">
    <property type="entry name" value="IFI6/IFI27-like_sf"/>
</dbReference>
<comment type="subcellular location">
    <subcellularLocation>
        <location evidence="1">Membrane</location>
        <topology evidence="1">Multi-pass membrane protein</topology>
    </subcellularLocation>
</comment>
<evidence type="ECO:0000256" key="1">
    <source>
        <dbReference type="ARBA" id="ARBA00004141"/>
    </source>
</evidence>
<dbReference type="Gene3D" id="6.10.110.10">
    <property type="match status" value="1"/>
</dbReference>
<comment type="similarity">
    <text evidence="2">Belongs to the IFI6/IFI27 family.</text>
</comment>
<evidence type="ECO:0000256" key="6">
    <source>
        <dbReference type="SAM" id="MobiDB-lite"/>
    </source>
</evidence>
<evidence type="ECO:0000256" key="3">
    <source>
        <dbReference type="ARBA" id="ARBA00022692"/>
    </source>
</evidence>
<proteinExistence type="inferred from homology"/>
<evidence type="ECO:0000256" key="2">
    <source>
        <dbReference type="ARBA" id="ARBA00007262"/>
    </source>
</evidence>
<dbReference type="AlphaFoldDB" id="A0A2T4BZL9"/>
<evidence type="ECO:0000313" key="7">
    <source>
        <dbReference type="EMBL" id="PTB74748.1"/>
    </source>
</evidence>
<keyword evidence="3" id="KW-0812">Transmembrane</keyword>
<name>A0A2T4BZL9_TRILO</name>
<evidence type="ECO:0000256" key="4">
    <source>
        <dbReference type="ARBA" id="ARBA00022989"/>
    </source>
</evidence>
<dbReference type="EMBL" id="KZ679135">
    <property type="protein sequence ID" value="PTB74748.1"/>
    <property type="molecule type" value="Genomic_DNA"/>
</dbReference>
<keyword evidence="5" id="KW-0472">Membrane</keyword>
<protein>
    <submittedName>
        <fullName evidence="7">Uncharacterized protein</fullName>
    </submittedName>
</protein>
<keyword evidence="8" id="KW-1185">Reference proteome</keyword>
<dbReference type="Proteomes" id="UP000240760">
    <property type="component" value="Unassembled WGS sequence"/>
</dbReference>
<dbReference type="InterPro" id="IPR009311">
    <property type="entry name" value="IFI6/IFI27-like"/>
</dbReference>
<keyword evidence="4" id="KW-1133">Transmembrane helix</keyword>
<evidence type="ECO:0000256" key="5">
    <source>
        <dbReference type="ARBA" id="ARBA00023136"/>
    </source>
</evidence>
<dbReference type="GO" id="GO:0016020">
    <property type="term" value="C:membrane"/>
    <property type="evidence" value="ECO:0007669"/>
    <property type="project" value="UniProtKB-SubCell"/>
</dbReference>
<accession>A0A2T4BZL9</accession>
<evidence type="ECO:0000313" key="8">
    <source>
        <dbReference type="Proteomes" id="UP000240760"/>
    </source>
</evidence>
<organism evidence="7 8">
    <name type="scientific">Trichoderma longibrachiatum ATCC 18648</name>
    <dbReference type="NCBI Taxonomy" id="983965"/>
    <lineage>
        <taxon>Eukaryota</taxon>
        <taxon>Fungi</taxon>
        <taxon>Dikarya</taxon>
        <taxon>Ascomycota</taxon>
        <taxon>Pezizomycotina</taxon>
        <taxon>Sordariomycetes</taxon>
        <taxon>Hypocreomycetidae</taxon>
        <taxon>Hypocreales</taxon>
        <taxon>Hypocreaceae</taxon>
        <taxon>Trichoderma</taxon>
    </lineage>
</organism>
<gene>
    <name evidence="7" type="ORF">M440DRAFT_1440163</name>
</gene>
<feature type="region of interest" description="Disordered" evidence="6">
    <location>
        <begin position="99"/>
        <end position="120"/>
    </location>
</feature>